<name>A0A1H3EXU0_ALLWA</name>
<dbReference type="GO" id="GO:0032196">
    <property type="term" value="P:transposition"/>
    <property type="evidence" value="ECO:0007669"/>
    <property type="project" value="UniProtKB-KW"/>
</dbReference>
<dbReference type="RefSeq" id="WP_091333225.1">
    <property type="nucleotide sequence ID" value="NZ_FNOW01000015.1"/>
</dbReference>
<evidence type="ECO:0000256" key="6">
    <source>
        <dbReference type="ARBA" id="ARBA00023125"/>
    </source>
</evidence>
<comment type="similarity">
    <text evidence="2">In the N-terminal section; belongs to the transposase 2 family.</text>
</comment>
<evidence type="ECO:0000256" key="5">
    <source>
        <dbReference type="ARBA" id="ARBA00022833"/>
    </source>
</evidence>
<sequence length="384" mass="44199">MLIAHKIELRPTSEQAVYLNQACGARRHCYNQLLNHFNQPGVKWSKAAAYQHYMTVLRIQFPWYADVSSRVTRNAIDDLDAAFKHFFRRVKAKAKKPGYPQFKKKDVNDSFALREPTKFAVTGRQLRIERLKTRIAMRQPLRFTGQTKQATISKQAGRFYVSILVETEDYNPHAPDQPSVGVDFGIKHLATLSTGEFIPANQQLKKHLKRLKRRQRNLSRKQQGSRRRAKAKLRVARLHQRIKNQRQAVLHELSDKLTRTYQVIMLEDLNITGMVKNCRLARAIADAGLGELRRQIEYKAHWRGVTVIIADRWFPSSKTCHACGQLHDMPLSQRTLVCDCGHVMDRDLNAAKNLDQYGRDALRRDLKRTEEPGKTGSPALALTT</sequence>
<keyword evidence="6" id="KW-0238">DNA-binding</keyword>
<dbReference type="OrthoDB" id="6917293at2"/>
<evidence type="ECO:0000313" key="13">
    <source>
        <dbReference type="Proteomes" id="UP000198672"/>
    </source>
</evidence>
<feature type="domain" description="Transposase putative helix-turn-helix" evidence="11">
    <location>
        <begin position="1"/>
        <end position="36"/>
    </location>
</feature>
<reference evidence="13" key="1">
    <citation type="submission" date="2016-10" db="EMBL/GenBank/DDBJ databases">
        <authorList>
            <person name="Varghese N."/>
            <person name="Submissions S."/>
        </authorList>
    </citation>
    <scope>NUCLEOTIDE SEQUENCE [LARGE SCALE GENOMIC DNA]</scope>
    <source>
        <strain evidence="13">DSM 173</strain>
    </source>
</reference>
<evidence type="ECO:0000259" key="11">
    <source>
        <dbReference type="Pfam" id="PF12323"/>
    </source>
</evidence>
<evidence type="ECO:0000259" key="9">
    <source>
        <dbReference type="Pfam" id="PF01385"/>
    </source>
</evidence>
<dbReference type="Proteomes" id="UP000198672">
    <property type="component" value="Unassembled WGS sequence"/>
</dbReference>
<dbReference type="Pfam" id="PF01385">
    <property type="entry name" value="OrfB_IS605"/>
    <property type="match status" value="1"/>
</dbReference>
<dbReference type="InterPro" id="IPR021027">
    <property type="entry name" value="Transposase_put_HTH"/>
</dbReference>
<feature type="region of interest" description="Disordered" evidence="8">
    <location>
        <begin position="212"/>
        <end position="231"/>
    </location>
</feature>
<evidence type="ECO:0000256" key="1">
    <source>
        <dbReference type="ARBA" id="ARBA00008761"/>
    </source>
</evidence>
<organism evidence="12 13">
    <name type="scientific">Allochromatium warmingii</name>
    <name type="common">Chromatium warmingii</name>
    <dbReference type="NCBI Taxonomy" id="61595"/>
    <lineage>
        <taxon>Bacteria</taxon>
        <taxon>Pseudomonadati</taxon>
        <taxon>Pseudomonadota</taxon>
        <taxon>Gammaproteobacteria</taxon>
        <taxon>Chromatiales</taxon>
        <taxon>Chromatiaceae</taxon>
        <taxon>Allochromatium</taxon>
    </lineage>
</organism>
<dbReference type="NCBIfam" id="NF040570">
    <property type="entry name" value="guided_TnpB"/>
    <property type="match status" value="1"/>
</dbReference>
<comment type="similarity">
    <text evidence="1">In the C-terminal section; belongs to the transposase 35 family.</text>
</comment>
<dbReference type="Pfam" id="PF12323">
    <property type="entry name" value="HTH_OrfB_IS605"/>
    <property type="match status" value="1"/>
</dbReference>
<dbReference type="STRING" id="61595.SAMN05421644_11531"/>
<keyword evidence="5" id="KW-0862">Zinc</keyword>
<keyword evidence="3" id="KW-0815">Transposition</keyword>
<protein>
    <submittedName>
        <fullName evidence="12">Putative transposase</fullName>
    </submittedName>
</protein>
<dbReference type="AlphaFoldDB" id="A0A1H3EXU0"/>
<gene>
    <name evidence="12" type="ORF">SAMN05421644_11531</name>
</gene>
<dbReference type="GO" id="GO:0046872">
    <property type="term" value="F:metal ion binding"/>
    <property type="evidence" value="ECO:0007669"/>
    <property type="project" value="UniProtKB-KW"/>
</dbReference>
<dbReference type="PANTHER" id="PTHR30405">
    <property type="entry name" value="TRANSPOSASE"/>
    <property type="match status" value="1"/>
</dbReference>
<dbReference type="EMBL" id="FNOW01000015">
    <property type="protein sequence ID" value="SDX83622.1"/>
    <property type="molecule type" value="Genomic_DNA"/>
</dbReference>
<keyword evidence="4" id="KW-0479">Metal-binding</keyword>
<dbReference type="InterPro" id="IPR051399">
    <property type="entry name" value="RNA-guided_DNA_endo/Transpos"/>
</dbReference>
<feature type="region of interest" description="Disordered" evidence="8">
    <location>
        <begin position="364"/>
        <end position="384"/>
    </location>
</feature>
<evidence type="ECO:0000259" key="10">
    <source>
        <dbReference type="Pfam" id="PF07282"/>
    </source>
</evidence>
<dbReference type="PANTHER" id="PTHR30405:SF11">
    <property type="entry name" value="RNA-GUIDED DNA ENDONUCLEASE RV2885C-RELATED"/>
    <property type="match status" value="1"/>
</dbReference>
<keyword evidence="13" id="KW-1185">Reference proteome</keyword>
<dbReference type="InterPro" id="IPR001959">
    <property type="entry name" value="Transposase"/>
</dbReference>
<dbReference type="GO" id="GO:0003677">
    <property type="term" value="F:DNA binding"/>
    <property type="evidence" value="ECO:0007669"/>
    <property type="project" value="UniProtKB-KW"/>
</dbReference>
<proteinExistence type="inferred from homology"/>
<evidence type="ECO:0000256" key="2">
    <source>
        <dbReference type="ARBA" id="ARBA00011044"/>
    </source>
</evidence>
<evidence type="ECO:0000256" key="3">
    <source>
        <dbReference type="ARBA" id="ARBA00022578"/>
    </source>
</evidence>
<evidence type="ECO:0000256" key="7">
    <source>
        <dbReference type="ARBA" id="ARBA00023172"/>
    </source>
</evidence>
<dbReference type="GO" id="GO:0006310">
    <property type="term" value="P:DNA recombination"/>
    <property type="evidence" value="ECO:0007669"/>
    <property type="project" value="UniProtKB-KW"/>
</dbReference>
<feature type="compositionally biased region" description="Basic and acidic residues" evidence="8">
    <location>
        <begin position="364"/>
        <end position="373"/>
    </location>
</feature>
<dbReference type="InterPro" id="IPR010095">
    <property type="entry name" value="Cas12f1-like_TNB"/>
</dbReference>
<evidence type="ECO:0000256" key="4">
    <source>
        <dbReference type="ARBA" id="ARBA00022723"/>
    </source>
</evidence>
<accession>A0A1H3EXU0</accession>
<evidence type="ECO:0000256" key="8">
    <source>
        <dbReference type="SAM" id="MobiDB-lite"/>
    </source>
</evidence>
<feature type="domain" description="Probable transposase IS891/IS1136/IS1341" evidence="9">
    <location>
        <begin position="162"/>
        <end position="277"/>
    </location>
</feature>
<keyword evidence="7" id="KW-0233">DNA recombination</keyword>
<feature type="domain" description="Cas12f1-like TNB" evidence="10">
    <location>
        <begin position="290"/>
        <end position="354"/>
    </location>
</feature>
<dbReference type="NCBIfam" id="TIGR01766">
    <property type="entry name" value="IS200/IS605 family accessory protein TnpB-like domain"/>
    <property type="match status" value="1"/>
</dbReference>
<evidence type="ECO:0000313" key="12">
    <source>
        <dbReference type="EMBL" id="SDX83622.1"/>
    </source>
</evidence>
<dbReference type="Pfam" id="PF07282">
    <property type="entry name" value="Cas12f1-like_TNB"/>
    <property type="match status" value="1"/>
</dbReference>